<gene>
    <name evidence="2" type="ORF">TIFTF001_016894</name>
</gene>
<reference evidence="2" key="1">
    <citation type="submission" date="2023-07" db="EMBL/GenBank/DDBJ databases">
        <title>draft genome sequence of fig (Ficus carica).</title>
        <authorList>
            <person name="Takahashi T."/>
            <person name="Nishimura K."/>
        </authorList>
    </citation>
    <scope>NUCLEOTIDE SEQUENCE</scope>
</reference>
<keyword evidence="3" id="KW-1185">Reference proteome</keyword>
<dbReference type="Proteomes" id="UP001187192">
    <property type="component" value="Unassembled WGS sequence"/>
</dbReference>
<evidence type="ECO:0000313" key="2">
    <source>
        <dbReference type="EMBL" id="GMN47712.1"/>
    </source>
</evidence>
<protein>
    <submittedName>
        <fullName evidence="2">Uncharacterized protein</fullName>
    </submittedName>
</protein>
<accession>A0AA88DA81</accession>
<feature type="region of interest" description="Disordered" evidence="1">
    <location>
        <begin position="1"/>
        <end position="57"/>
    </location>
</feature>
<dbReference type="EMBL" id="BTGU01000026">
    <property type="protein sequence ID" value="GMN47712.1"/>
    <property type="molecule type" value="Genomic_DNA"/>
</dbReference>
<feature type="compositionally biased region" description="Basic and acidic residues" evidence="1">
    <location>
        <begin position="21"/>
        <end position="57"/>
    </location>
</feature>
<evidence type="ECO:0000256" key="1">
    <source>
        <dbReference type="SAM" id="MobiDB-lite"/>
    </source>
</evidence>
<sequence length="113" mass="13120">MRLHYKDVGQGSGDTMLASRGNDERDLRRLQRCEEGETPETQDKGLEHLGDVEQGSKYDKALETQRFGDMRQHSGDIKQGSIDTARVWKHEIALRRHKARLQRHQVRLQRALT</sequence>
<name>A0AA88DA81_FICCA</name>
<comment type="caution">
    <text evidence="2">The sequence shown here is derived from an EMBL/GenBank/DDBJ whole genome shotgun (WGS) entry which is preliminary data.</text>
</comment>
<proteinExistence type="predicted"/>
<evidence type="ECO:0000313" key="3">
    <source>
        <dbReference type="Proteomes" id="UP001187192"/>
    </source>
</evidence>
<organism evidence="2 3">
    <name type="scientific">Ficus carica</name>
    <name type="common">Common fig</name>
    <dbReference type="NCBI Taxonomy" id="3494"/>
    <lineage>
        <taxon>Eukaryota</taxon>
        <taxon>Viridiplantae</taxon>
        <taxon>Streptophyta</taxon>
        <taxon>Embryophyta</taxon>
        <taxon>Tracheophyta</taxon>
        <taxon>Spermatophyta</taxon>
        <taxon>Magnoliopsida</taxon>
        <taxon>eudicotyledons</taxon>
        <taxon>Gunneridae</taxon>
        <taxon>Pentapetalae</taxon>
        <taxon>rosids</taxon>
        <taxon>fabids</taxon>
        <taxon>Rosales</taxon>
        <taxon>Moraceae</taxon>
        <taxon>Ficeae</taxon>
        <taxon>Ficus</taxon>
    </lineage>
</organism>
<dbReference type="AlphaFoldDB" id="A0AA88DA81"/>